<keyword evidence="3" id="KW-0050">Antiport</keyword>
<evidence type="ECO:0000256" key="2">
    <source>
        <dbReference type="ARBA" id="ARBA00005364"/>
    </source>
</evidence>
<reference evidence="8 9" key="1">
    <citation type="submission" date="2024-08" db="EMBL/GenBank/DDBJ databases">
        <title>Gnathostoma spinigerum genome.</title>
        <authorList>
            <person name="Gonzalez-Bertolin B."/>
            <person name="Monzon S."/>
            <person name="Zaballos A."/>
            <person name="Jimenez P."/>
            <person name="Dekumyoy P."/>
            <person name="Varona S."/>
            <person name="Cuesta I."/>
            <person name="Sumanam S."/>
            <person name="Adisakwattana P."/>
            <person name="Gasser R.B."/>
            <person name="Hernandez-Gonzalez A."/>
            <person name="Young N.D."/>
            <person name="Perteguer M.J."/>
        </authorList>
    </citation>
    <scope>NUCLEOTIDE SEQUENCE [LARGE SCALE GENOMIC DNA]</scope>
    <source>
        <strain evidence="8">AL3</strain>
        <tissue evidence="8">Liver</tissue>
    </source>
</reference>
<feature type="transmembrane region" description="Helical" evidence="7">
    <location>
        <begin position="168"/>
        <end position="186"/>
    </location>
</feature>
<protein>
    <submittedName>
        <fullName evidence="8">Uncharacterized protein</fullName>
    </submittedName>
</protein>
<evidence type="ECO:0000256" key="3">
    <source>
        <dbReference type="ARBA" id="ARBA00022449"/>
    </source>
</evidence>
<keyword evidence="4 7" id="KW-0812">Transmembrane</keyword>
<dbReference type="PANTHER" id="PTHR10846">
    <property type="entry name" value="SODIUM/POTASSIUM/CALCIUM EXCHANGER"/>
    <property type="match status" value="1"/>
</dbReference>
<dbReference type="InterPro" id="IPR004481">
    <property type="entry name" value="K/Na/Ca-exchanger"/>
</dbReference>
<keyword evidence="3" id="KW-0813">Transport</keyword>
<gene>
    <name evidence="8" type="ORF">AB6A40_004609</name>
</gene>
<organism evidence="8 9">
    <name type="scientific">Gnathostoma spinigerum</name>
    <dbReference type="NCBI Taxonomy" id="75299"/>
    <lineage>
        <taxon>Eukaryota</taxon>
        <taxon>Metazoa</taxon>
        <taxon>Ecdysozoa</taxon>
        <taxon>Nematoda</taxon>
        <taxon>Chromadorea</taxon>
        <taxon>Rhabditida</taxon>
        <taxon>Spirurina</taxon>
        <taxon>Gnathostomatomorpha</taxon>
        <taxon>Gnathostomatoidea</taxon>
        <taxon>Gnathostomatidae</taxon>
        <taxon>Gnathostoma</taxon>
    </lineage>
</organism>
<dbReference type="GO" id="GO:0016020">
    <property type="term" value="C:membrane"/>
    <property type="evidence" value="ECO:0007669"/>
    <property type="project" value="UniProtKB-SubCell"/>
</dbReference>
<accession>A0ABD6ED09</accession>
<evidence type="ECO:0000256" key="4">
    <source>
        <dbReference type="ARBA" id="ARBA00022692"/>
    </source>
</evidence>
<dbReference type="EMBL" id="JBGFUD010002703">
    <property type="protein sequence ID" value="MFH4977900.1"/>
    <property type="molecule type" value="Genomic_DNA"/>
</dbReference>
<comment type="caution">
    <text evidence="8">The sequence shown here is derived from an EMBL/GenBank/DDBJ whole genome shotgun (WGS) entry which is preliminary data.</text>
</comment>
<evidence type="ECO:0000256" key="6">
    <source>
        <dbReference type="ARBA" id="ARBA00023136"/>
    </source>
</evidence>
<evidence type="ECO:0000256" key="5">
    <source>
        <dbReference type="ARBA" id="ARBA00022989"/>
    </source>
</evidence>
<evidence type="ECO:0000313" key="8">
    <source>
        <dbReference type="EMBL" id="MFH4977900.1"/>
    </source>
</evidence>
<keyword evidence="5 7" id="KW-1133">Transmembrane helix</keyword>
<feature type="transmembrane region" description="Helical" evidence="7">
    <location>
        <begin position="33"/>
        <end position="55"/>
    </location>
</feature>
<name>A0ABD6ED09_9BILA</name>
<comment type="subcellular location">
    <subcellularLocation>
        <location evidence="1">Membrane</location>
        <topology evidence="1">Multi-pass membrane protein</topology>
    </subcellularLocation>
</comment>
<dbReference type="Proteomes" id="UP001608902">
    <property type="component" value="Unassembled WGS sequence"/>
</dbReference>
<sequence length="205" mass="24251">MKTNLVDARATKLIPYTTFQRYRRKYHRKLTPFIALSFVLILGMYLVVASIYYRYHYDEEFMQRYQWMRQWNDPNFRKSEADEIRRLLSNTDTDGERSTTAARLDKPALEASLARLLRIRRLLTIDSMSDREDRHKLGCIHSSPEENSSLSSVFPDDLFTLQQKRHGFVIFHICGLIYMFIALAIVCDDYFVPSLSVLTEKVYEL</sequence>
<comment type="similarity">
    <text evidence="2">Belongs to the Ca(2+):cation antiporter (CaCA) (TC 2.A.19) family. SLC24A subfamily.</text>
</comment>
<dbReference type="PANTHER" id="PTHR10846:SF73">
    <property type="entry name" value="SODIUM_CALCIUM EXCHANGER MEMBRANE REGION DOMAIN-CONTAINING PROTEIN"/>
    <property type="match status" value="1"/>
</dbReference>
<dbReference type="GO" id="GO:0015297">
    <property type="term" value="F:antiporter activity"/>
    <property type="evidence" value="ECO:0007669"/>
    <property type="project" value="UniProtKB-KW"/>
</dbReference>
<evidence type="ECO:0000256" key="1">
    <source>
        <dbReference type="ARBA" id="ARBA00004141"/>
    </source>
</evidence>
<keyword evidence="9" id="KW-1185">Reference proteome</keyword>
<keyword evidence="6 7" id="KW-0472">Membrane</keyword>
<dbReference type="AlphaFoldDB" id="A0ABD6ED09"/>
<proteinExistence type="inferred from homology"/>
<evidence type="ECO:0000256" key="7">
    <source>
        <dbReference type="SAM" id="Phobius"/>
    </source>
</evidence>
<evidence type="ECO:0000313" key="9">
    <source>
        <dbReference type="Proteomes" id="UP001608902"/>
    </source>
</evidence>